<dbReference type="PANTHER" id="PTHR22983:SF6">
    <property type="entry name" value="SERINE_THREONINE-PROTEIN KINASE 36"/>
    <property type="match status" value="1"/>
</dbReference>
<evidence type="ECO:0000256" key="2">
    <source>
        <dbReference type="ARBA" id="ARBA00022527"/>
    </source>
</evidence>
<name>A0A6I8NBZ6_ORNAN</name>
<dbReference type="Ensembl" id="ENSOANT00000055875.1">
    <property type="protein sequence ID" value="ENSOANP00000038718.1"/>
    <property type="gene ID" value="ENSOANG00000037967.1"/>
</dbReference>
<dbReference type="AlphaFoldDB" id="A0A6I8NBZ6"/>
<dbReference type="GO" id="GO:0005524">
    <property type="term" value="F:ATP binding"/>
    <property type="evidence" value="ECO:0007669"/>
    <property type="project" value="UniProtKB-KW"/>
</dbReference>
<feature type="region of interest" description="Disordered" evidence="9">
    <location>
        <begin position="591"/>
        <end position="627"/>
    </location>
</feature>
<dbReference type="Gene3D" id="1.25.10.10">
    <property type="entry name" value="Leucine-rich Repeat Variant"/>
    <property type="match status" value="1"/>
</dbReference>
<feature type="compositionally biased region" description="Pro residues" evidence="9">
    <location>
        <begin position="610"/>
        <end position="627"/>
    </location>
</feature>
<protein>
    <recommendedName>
        <fullName evidence="1">non-specific serine/threonine protein kinase</fullName>
        <ecNumber evidence="1">2.7.11.1</ecNumber>
    </recommendedName>
</protein>
<dbReference type="GO" id="GO:0005737">
    <property type="term" value="C:cytoplasm"/>
    <property type="evidence" value="ECO:0007669"/>
    <property type="project" value="UniProtKB-ARBA"/>
</dbReference>
<evidence type="ECO:0000256" key="6">
    <source>
        <dbReference type="ARBA" id="ARBA00022840"/>
    </source>
</evidence>
<reference evidence="10" key="3">
    <citation type="submission" date="2025-09" db="UniProtKB">
        <authorList>
            <consortium name="Ensembl"/>
        </authorList>
    </citation>
    <scope>IDENTIFICATION</scope>
    <source>
        <strain evidence="10">Glennie</strain>
    </source>
</reference>
<keyword evidence="2" id="KW-0723">Serine/threonine-protein kinase</keyword>
<evidence type="ECO:0000256" key="9">
    <source>
        <dbReference type="SAM" id="MobiDB-lite"/>
    </source>
</evidence>
<evidence type="ECO:0000256" key="5">
    <source>
        <dbReference type="ARBA" id="ARBA00022777"/>
    </source>
</evidence>
<keyword evidence="5" id="KW-0418">Kinase</keyword>
<dbReference type="EC" id="2.7.11.1" evidence="1"/>
<sequence length="627" mass="65160">IYIYIIVTIVVINNTGSIWGVRLPVGTSGAPRQNVPGSGRWGEPPPPPVAPFRPCPFSPPRQGAAAGILAQLRRPGPARTPLPEEWKAAATYALSAPAELHVTPPDLSGFFDGLLLLLLRLVSEGEADPLRDLPGSALWTALWHRLSVTLRLPSAPDAAPPPPGPAPADPDWTLISPRGLVTVLNLALCVFTKEAPLCLHVLAQPRGHVLASLGHLLDPAFLLQLSRAPRGSAALPAVVLTVCQILCVPFALDEGGSDHLAGLLAGLNGSHVAARLLQVCCEHLPLAQTDLPVSLLTRLALSDPASLGQFVAAASSLPASSSFLSAALLGDRPPLTSDLLSLLARAVRPPAAGGPPFLQALLAGPGRTYRPLRRLLGHRDSPVRARACVLLGHTVRHGGPVLRALGERGGLLAPLLRALEAPDPALRRSATFALGSAARRAGPLAPRLAPAVPGLTRLLGDPQAPTRRHAASALGRLGPGGLGGDLLRCRAPHRLLDVARRDPQPAVQEAALLALRVLGRDPAILQVLASLGAKEKLTALGLNEARSQSTVAKHCRKFLILLRAAPPPANPPRGLPPVSAGPGCKFCGSSALQSSPEGGRREGCVCARALPPPDSSPEPPTPLLPPP</sequence>
<dbReference type="GO" id="GO:0004674">
    <property type="term" value="F:protein serine/threonine kinase activity"/>
    <property type="evidence" value="ECO:0007669"/>
    <property type="project" value="UniProtKB-KW"/>
</dbReference>
<evidence type="ECO:0000256" key="8">
    <source>
        <dbReference type="ARBA" id="ARBA00048679"/>
    </source>
</evidence>
<dbReference type="InterPro" id="IPR011989">
    <property type="entry name" value="ARM-like"/>
</dbReference>
<keyword evidence="6" id="KW-0067">ATP-binding</keyword>
<evidence type="ECO:0000256" key="7">
    <source>
        <dbReference type="ARBA" id="ARBA00047899"/>
    </source>
</evidence>
<evidence type="ECO:0000256" key="4">
    <source>
        <dbReference type="ARBA" id="ARBA00022741"/>
    </source>
</evidence>
<evidence type="ECO:0000313" key="11">
    <source>
        <dbReference type="Proteomes" id="UP000002279"/>
    </source>
</evidence>
<reference evidence="10" key="2">
    <citation type="submission" date="2025-08" db="UniProtKB">
        <authorList>
            <consortium name="Ensembl"/>
        </authorList>
    </citation>
    <scope>IDENTIFICATION</scope>
    <source>
        <strain evidence="10">Glennie</strain>
    </source>
</reference>
<comment type="catalytic activity">
    <reaction evidence="7">
        <text>L-threonyl-[protein] + ATP = O-phospho-L-threonyl-[protein] + ADP + H(+)</text>
        <dbReference type="Rhea" id="RHEA:46608"/>
        <dbReference type="Rhea" id="RHEA-COMP:11060"/>
        <dbReference type="Rhea" id="RHEA-COMP:11605"/>
        <dbReference type="ChEBI" id="CHEBI:15378"/>
        <dbReference type="ChEBI" id="CHEBI:30013"/>
        <dbReference type="ChEBI" id="CHEBI:30616"/>
        <dbReference type="ChEBI" id="CHEBI:61977"/>
        <dbReference type="ChEBI" id="CHEBI:456216"/>
        <dbReference type="EC" id="2.7.11.1"/>
    </reaction>
</comment>
<keyword evidence="4" id="KW-0547">Nucleotide-binding</keyword>
<dbReference type="OMA" id="KTCCNAA"/>
<evidence type="ECO:0000256" key="3">
    <source>
        <dbReference type="ARBA" id="ARBA00022679"/>
    </source>
</evidence>
<keyword evidence="11" id="KW-1185">Reference proteome</keyword>
<dbReference type="Proteomes" id="UP000002279">
    <property type="component" value="Chromosome 1"/>
</dbReference>
<dbReference type="Bgee" id="ENSOANG00000037967">
    <property type="expression patterns" value="Expressed in cerebellum and 3 other cell types or tissues"/>
</dbReference>
<dbReference type="SUPFAM" id="SSF48371">
    <property type="entry name" value="ARM repeat"/>
    <property type="match status" value="1"/>
</dbReference>
<keyword evidence="3" id="KW-0808">Transferase</keyword>
<proteinExistence type="predicted"/>
<dbReference type="InterPro" id="IPR016024">
    <property type="entry name" value="ARM-type_fold"/>
</dbReference>
<reference evidence="10 11" key="1">
    <citation type="journal article" date="2008" name="Nature">
        <title>Genome analysis of the platypus reveals unique signatures of evolution.</title>
        <authorList>
            <person name="Warren W.C."/>
            <person name="Hillier L.W."/>
            <person name="Marshall Graves J.A."/>
            <person name="Birney E."/>
            <person name="Ponting C.P."/>
            <person name="Grutzner F."/>
            <person name="Belov K."/>
            <person name="Miller W."/>
            <person name="Clarke L."/>
            <person name="Chinwalla A.T."/>
            <person name="Yang S.P."/>
            <person name="Heger A."/>
            <person name="Locke D.P."/>
            <person name="Miethke P."/>
            <person name="Waters P.D."/>
            <person name="Veyrunes F."/>
            <person name="Fulton L."/>
            <person name="Fulton B."/>
            <person name="Graves T."/>
            <person name="Wallis J."/>
            <person name="Puente X.S."/>
            <person name="Lopez-Otin C."/>
            <person name="Ordonez G.R."/>
            <person name="Eichler E.E."/>
            <person name="Chen L."/>
            <person name="Cheng Z."/>
            <person name="Deakin J.E."/>
            <person name="Alsop A."/>
            <person name="Thompson K."/>
            <person name="Kirby P."/>
            <person name="Papenfuss A.T."/>
            <person name="Wakefield M.J."/>
            <person name="Olender T."/>
            <person name="Lancet D."/>
            <person name="Huttley G.A."/>
            <person name="Smit A.F."/>
            <person name="Pask A."/>
            <person name="Temple-Smith P."/>
            <person name="Batzer M.A."/>
            <person name="Walker J.A."/>
            <person name="Konkel M.K."/>
            <person name="Harris R.S."/>
            <person name="Whittington C.M."/>
            <person name="Wong E.S."/>
            <person name="Gemmell N.J."/>
            <person name="Buschiazzo E."/>
            <person name="Vargas Jentzsch I.M."/>
            <person name="Merkel A."/>
            <person name="Schmitz J."/>
            <person name="Zemann A."/>
            <person name="Churakov G."/>
            <person name="Kriegs J.O."/>
            <person name="Brosius J."/>
            <person name="Murchison E.P."/>
            <person name="Sachidanandam R."/>
            <person name="Smith C."/>
            <person name="Hannon G.J."/>
            <person name="Tsend-Ayush E."/>
            <person name="McMillan D."/>
            <person name="Attenborough R."/>
            <person name="Rens W."/>
            <person name="Ferguson-Smith M."/>
            <person name="Lefevre C.M."/>
            <person name="Sharp J.A."/>
            <person name="Nicholas K.R."/>
            <person name="Ray D.A."/>
            <person name="Kube M."/>
            <person name="Reinhardt R."/>
            <person name="Pringle T.H."/>
            <person name="Taylor J."/>
            <person name="Jones R.C."/>
            <person name="Nixon B."/>
            <person name="Dacheux J.L."/>
            <person name="Niwa H."/>
            <person name="Sekita Y."/>
            <person name="Huang X."/>
            <person name="Stark A."/>
            <person name="Kheradpour P."/>
            <person name="Kellis M."/>
            <person name="Flicek P."/>
            <person name="Chen Y."/>
            <person name="Webber C."/>
            <person name="Hardison R."/>
            <person name="Nelson J."/>
            <person name="Hallsworth-Pepin K."/>
            <person name="Delehaunty K."/>
            <person name="Markovic C."/>
            <person name="Minx P."/>
            <person name="Feng Y."/>
            <person name="Kremitzki C."/>
            <person name="Mitreva M."/>
            <person name="Glasscock J."/>
            <person name="Wylie T."/>
            <person name="Wohldmann P."/>
            <person name="Thiru P."/>
            <person name="Nhan M.N."/>
            <person name="Pohl C.S."/>
            <person name="Smith S.M."/>
            <person name="Hou S."/>
            <person name="Nefedov M."/>
            <person name="de Jong P.J."/>
            <person name="Renfree M.B."/>
            <person name="Mardis E.R."/>
            <person name="Wilson R.K."/>
        </authorList>
    </citation>
    <scope>NUCLEOTIDE SEQUENCE [LARGE SCALE GENOMIC DNA]</scope>
    <source>
        <strain evidence="10 11">Glennie</strain>
    </source>
</reference>
<accession>A0A6I8NBZ6</accession>
<comment type="catalytic activity">
    <reaction evidence="8">
        <text>L-seryl-[protein] + ATP = O-phospho-L-seryl-[protein] + ADP + H(+)</text>
        <dbReference type="Rhea" id="RHEA:17989"/>
        <dbReference type="Rhea" id="RHEA-COMP:9863"/>
        <dbReference type="Rhea" id="RHEA-COMP:11604"/>
        <dbReference type="ChEBI" id="CHEBI:15378"/>
        <dbReference type="ChEBI" id="CHEBI:29999"/>
        <dbReference type="ChEBI" id="CHEBI:30616"/>
        <dbReference type="ChEBI" id="CHEBI:83421"/>
        <dbReference type="ChEBI" id="CHEBI:456216"/>
        <dbReference type="EC" id="2.7.11.1"/>
    </reaction>
</comment>
<organism evidence="10 11">
    <name type="scientific">Ornithorhynchus anatinus</name>
    <name type="common">Duckbill platypus</name>
    <dbReference type="NCBI Taxonomy" id="9258"/>
    <lineage>
        <taxon>Eukaryota</taxon>
        <taxon>Metazoa</taxon>
        <taxon>Chordata</taxon>
        <taxon>Craniata</taxon>
        <taxon>Vertebrata</taxon>
        <taxon>Euteleostomi</taxon>
        <taxon>Mammalia</taxon>
        <taxon>Monotremata</taxon>
        <taxon>Ornithorhynchidae</taxon>
        <taxon>Ornithorhynchus</taxon>
    </lineage>
</organism>
<dbReference type="PANTHER" id="PTHR22983">
    <property type="entry name" value="PROTEIN KINASE RELATED"/>
    <property type="match status" value="1"/>
</dbReference>
<evidence type="ECO:0000313" key="10">
    <source>
        <dbReference type="Ensembl" id="ENSOANP00000038718.1"/>
    </source>
</evidence>
<dbReference type="Pfam" id="PF13646">
    <property type="entry name" value="HEAT_2"/>
    <property type="match status" value="1"/>
</dbReference>
<evidence type="ECO:0000256" key="1">
    <source>
        <dbReference type="ARBA" id="ARBA00012513"/>
    </source>
</evidence>
<dbReference type="GeneTree" id="ENSGT00940000158375"/>
<dbReference type="InParanoid" id="A0A6I8NBZ6"/>